<dbReference type="PANTHER" id="PTHR44591:SF3">
    <property type="entry name" value="RESPONSE REGULATORY DOMAIN-CONTAINING PROTEIN"/>
    <property type="match status" value="1"/>
</dbReference>
<dbReference type="Gene3D" id="3.40.50.2300">
    <property type="match status" value="1"/>
</dbReference>
<dbReference type="SUPFAM" id="SSF52172">
    <property type="entry name" value="CheY-like"/>
    <property type="match status" value="1"/>
</dbReference>
<reference evidence="3" key="1">
    <citation type="journal article" date="2014" name="Front. Microbiol.">
        <title>High frequency of phylogenetically diverse reductive dehalogenase-homologous genes in deep subseafloor sedimentary metagenomes.</title>
        <authorList>
            <person name="Kawai M."/>
            <person name="Futagami T."/>
            <person name="Toyoda A."/>
            <person name="Takaki Y."/>
            <person name="Nishi S."/>
            <person name="Hori S."/>
            <person name="Arai W."/>
            <person name="Tsubouchi T."/>
            <person name="Morono Y."/>
            <person name="Uchiyama I."/>
            <person name="Ito T."/>
            <person name="Fujiyama A."/>
            <person name="Inagaki F."/>
            <person name="Takami H."/>
        </authorList>
    </citation>
    <scope>NUCLEOTIDE SEQUENCE</scope>
    <source>
        <strain evidence="3">Expedition CK06-06</strain>
    </source>
</reference>
<protein>
    <recommendedName>
        <fullName evidence="2">Response regulatory domain-containing protein</fullName>
    </recommendedName>
</protein>
<gene>
    <name evidence="3" type="ORF">S01H1_73340</name>
</gene>
<dbReference type="GO" id="GO:0000160">
    <property type="term" value="P:phosphorelay signal transduction system"/>
    <property type="evidence" value="ECO:0007669"/>
    <property type="project" value="InterPro"/>
</dbReference>
<evidence type="ECO:0000256" key="1">
    <source>
        <dbReference type="ARBA" id="ARBA00022553"/>
    </source>
</evidence>
<dbReference type="PROSITE" id="PS50110">
    <property type="entry name" value="RESPONSE_REGULATORY"/>
    <property type="match status" value="1"/>
</dbReference>
<dbReference type="SMART" id="SM00448">
    <property type="entry name" value="REC"/>
    <property type="match status" value="1"/>
</dbReference>
<dbReference type="PANTHER" id="PTHR44591">
    <property type="entry name" value="STRESS RESPONSE REGULATOR PROTEIN 1"/>
    <property type="match status" value="1"/>
</dbReference>
<dbReference type="InterPro" id="IPR050595">
    <property type="entry name" value="Bact_response_regulator"/>
</dbReference>
<evidence type="ECO:0000259" key="2">
    <source>
        <dbReference type="PROSITE" id="PS50110"/>
    </source>
</evidence>
<evidence type="ECO:0000313" key="3">
    <source>
        <dbReference type="EMBL" id="GAG28962.1"/>
    </source>
</evidence>
<accession>X0X0L8</accession>
<keyword evidence="1" id="KW-0597">Phosphoprotein</keyword>
<dbReference type="Pfam" id="PF00072">
    <property type="entry name" value="Response_reg"/>
    <property type="match status" value="1"/>
</dbReference>
<organism evidence="3">
    <name type="scientific">marine sediment metagenome</name>
    <dbReference type="NCBI Taxonomy" id="412755"/>
    <lineage>
        <taxon>unclassified sequences</taxon>
        <taxon>metagenomes</taxon>
        <taxon>ecological metagenomes</taxon>
    </lineage>
</organism>
<proteinExistence type="predicted"/>
<comment type="caution">
    <text evidence="3">The sequence shown here is derived from an EMBL/GenBank/DDBJ whole genome shotgun (WGS) entry which is preliminary data.</text>
</comment>
<dbReference type="InterPro" id="IPR001789">
    <property type="entry name" value="Sig_transdc_resp-reg_receiver"/>
</dbReference>
<dbReference type="InterPro" id="IPR011006">
    <property type="entry name" value="CheY-like_superfamily"/>
</dbReference>
<feature type="domain" description="Response regulatory" evidence="2">
    <location>
        <begin position="6"/>
        <end position="124"/>
    </location>
</feature>
<dbReference type="AlphaFoldDB" id="X0X0L8"/>
<name>X0X0L8_9ZZZZ</name>
<sequence>MNMSKTVMVVDDDPDVTISIKQGLENLDEEIKVLCVESGKQCLEFLGNNQIPDVILLDIMMPEMSGWELFDRLKENNEWRDIPVMFLTGRTDRIAENAGRFLGDDYIEKPFEIEDLKTRIGKILKKKGR</sequence>
<dbReference type="EMBL" id="BARS01049001">
    <property type="protein sequence ID" value="GAG28962.1"/>
    <property type="molecule type" value="Genomic_DNA"/>
</dbReference>